<name>A0A448YWX7_9STRA</name>
<dbReference type="Proteomes" id="UP000291116">
    <property type="component" value="Unassembled WGS sequence"/>
</dbReference>
<evidence type="ECO:0000313" key="3">
    <source>
        <dbReference type="Proteomes" id="UP000291116"/>
    </source>
</evidence>
<keyword evidence="3" id="KW-1185">Reference proteome</keyword>
<feature type="domain" description="Ternary complex associated" evidence="1">
    <location>
        <begin position="489"/>
        <end position="637"/>
    </location>
</feature>
<dbReference type="OrthoDB" id="3256484at2759"/>
<dbReference type="InterPro" id="IPR011009">
    <property type="entry name" value="Kinase-like_dom_sf"/>
</dbReference>
<reference evidence="2 3" key="1">
    <citation type="submission" date="2019-01" db="EMBL/GenBank/DDBJ databases">
        <authorList>
            <person name="Ferrante I. M."/>
        </authorList>
    </citation>
    <scope>NUCLEOTIDE SEQUENCE [LARGE SCALE GENOMIC DNA]</scope>
    <source>
        <strain evidence="2 3">B856</strain>
    </source>
</reference>
<dbReference type="SUPFAM" id="SSF56112">
    <property type="entry name" value="Protein kinase-like (PK-like)"/>
    <property type="match status" value="1"/>
</dbReference>
<evidence type="ECO:0000259" key="1">
    <source>
        <dbReference type="Pfam" id="PF19974"/>
    </source>
</evidence>
<dbReference type="Pfam" id="PF19974">
    <property type="entry name" value="TCAD9"/>
    <property type="match status" value="1"/>
</dbReference>
<protein>
    <recommendedName>
        <fullName evidence="1">Ternary complex associated domain-containing protein</fullName>
    </recommendedName>
</protein>
<sequence length="695" mass="76360">MMEMPVGQADVGVLLVVALLASAFLTNRSLTRGCSTPCTPRRMLKKNKDTGSEEIDAMETETSEGLDKAPVIVFHHFGSKSFNDKILLFETVSVRLETLLQFAVKDCSQRVRLIHFLPEDAGASVLHEMMHEMGHDYSATFKEAKSYKEVAKLVGSSRVCVCSGNFDKALYTIHELKANGADVGVLLSLSLSCMRSGSFNRADLLSHVEEILEAKILSTTKAAVKWLLPDGPSLSAAAEKRCEETHLKIKIVPEGVVVKPELKEDHRLLISTIFKENVCKVELKKIGKGFSKAHKFFCTPTITTNEGAKAKGAMIFLKMGDEEEVAKELDVTRQMMMTLGNNCPQVINYAEAGETGGMLLTLANMGDDGPKGFATLYSDLLNAAGEGKAQKQKDLSERLESAVEYVFGTLCVRLHRAKARSEAFSAASCLGLCYDYDGKDPTEMKENRLSSFWVLQKVWRKWGGTGKLASSVQNKMREVLGEDEANHPTVNFGGGLELPNIVPALLQDNEKLRALAEKTAKYSQCLVHGDLHGDNIMIDSKDNRYLIDFGRTGIGHAFEDLTWLESFCAMEYCDWNEVELADALKIVPSLAAAFTIDTCQAKALDDALTASLTEPRVIAMWSIVRALRVKLGDFLPDFADEKAVKVVEENADMARLLCLRNALFLGCAPSTKPAIKKFAFALACAYGKEVVTMLS</sequence>
<dbReference type="InterPro" id="IPR045544">
    <property type="entry name" value="TCAD9"/>
</dbReference>
<dbReference type="Gene3D" id="3.90.1200.10">
    <property type="match status" value="1"/>
</dbReference>
<evidence type="ECO:0000313" key="2">
    <source>
        <dbReference type="EMBL" id="VEU34294.1"/>
    </source>
</evidence>
<accession>A0A448YWX7</accession>
<dbReference type="EMBL" id="CAACVS010000024">
    <property type="protein sequence ID" value="VEU34294.1"/>
    <property type="molecule type" value="Genomic_DNA"/>
</dbReference>
<organism evidence="2 3">
    <name type="scientific">Pseudo-nitzschia multistriata</name>
    <dbReference type="NCBI Taxonomy" id="183589"/>
    <lineage>
        <taxon>Eukaryota</taxon>
        <taxon>Sar</taxon>
        <taxon>Stramenopiles</taxon>
        <taxon>Ochrophyta</taxon>
        <taxon>Bacillariophyta</taxon>
        <taxon>Bacillariophyceae</taxon>
        <taxon>Bacillariophycidae</taxon>
        <taxon>Bacillariales</taxon>
        <taxon>Bacillariaceae</taxon>
        <taxon>Pseudo-nitzschia</taxon>
    </lineage>
</organism>
<proteinExistence type="predicted"/>
<dbReference type="AlphaFoldDB" id="A0A448YWX7"/>
<gene>
    <name evidence="2" type="ORF">PSNMU_V1.4_AUG-EV-PASAV3_0009960</name>
</gene>